<dbReference type="PROSITE" id="PS51419">
    <property type="entry name" value="RAB"/>
    <property type="match status" value="1"/>
</dbReference>
<dbReference type="Gene3D" id="3.40.50.300">
    <property type="entry name" value="P-loop containing nucleotide triphosphate hydrolases"/>
    <property type="match status" value="1"/>
</dbReference>
<evidence type="ECO:0000256" key="4">
    <source>
        <dbReference type="ARBA" id="ARBA00023136"/>
    </source>
</evidence>
<dbReference type="GO" id="GO:0003924">
    <property type="term" value="F:GTPase activity"/>
    <property type="evidence" value="ECO:0007669"/>
    <property type="project" value="InterPro"/>
</dbReference>
<sequence length="580" mass="63907">MASSSVLENQTNANIPAAVGKPKQVKLVLLGESAVGKSSLVQRFVNREYVENREPTIGAAFLTQKCTFQDRTIKFEIWDTAGQERFHSLAPMYYRNSQAAIVVYDITKSATLDKAKSWVKELQRQANTDIVIALVGNKLDLCDEEAEESSDNERQVPKEDAQAYADEAGLLFFETSAKSSKNVDSVFTAIAKKIPLESTYAPGSGRNAVGGRNNLDGVNLMQQPSTGSSDKKSLKYVSLLTLVIQNSALILSMRYTRASVPADKLYLASTAVLMSEVIKTLVCLVVVYRLLPSHGRSLRKLYNFLYRELVINWKETIKLALPAILYLIQNNLQYVAATNLDAATFQVTYQLKILTTAFFSVVMLDRRLSRTKWAALAILTTGIALVVLPKDAIHQLLGWEQMLVEKEANKIGNQSNAKGLVSVLAACILSGIAGVYFEKIVKSAAPHKDASKMDSFLYDSDQAAKIQLWIRNIQLSIFSVLLGGVFVVGLQDGPAIWRDGFFQNYSVMTWIVIMIQAGGGLIVGLVVRYADNILKGFATSISIILSSIISYWLFQFDVSILFGLGALIVVYATYLYGSST</sequence>
<dbReference type="NCBIfam" id="TIGR00803">
    <property type="entry name" value="nst"/>
    <property type="match status" value="2"/>
</dbReference>
<dbReference type="SMART" id="SM00175">
    <property type="entry name" value="RAB"/>
    <property type="match status" value="1"/>
</dbReference>
<keyword evidence="4 5" id="KW-0472">Membrane</keyword>
<dbReference type="eggNOG" id="KOG2234">
    <property type="taxonomic scope" value="Eukaryota"/>
</dbReference>
<dbReference type="OrthoDB" id="408493at2759"/>
<dbReference type="SMART" id="SM00176">
    <property type="entry name" value="RAN"/>
    <property type="match status" value="1"/>
</dbReference>
<feature type="transmembrane region" description="Helical" evidence="5">
    <location>
        <begin position="534"/>
        <end position="554"/>
    </location>
</feature>
<dbReference type="GO" id="GO:0005525">
    <property type="term" value="F:GTP binding"/>
    <property type="evidence" value="ECO:0007669"/>
    <property type="project" value="InterPro"/>
</dbReference>
<dbReference type="GO" id="GO:0000139">
    <property type="term" value="C:Golgi membrane"/>
    <property type="evidence" value="ECO:0007669"/>
    <property type="project" value="InterPro"/>
</dbReference>
<keyword evidence="3 5" id="KW-1133">Transmembrane helix</keyword>
<feature type="transmembrane region" description="Helical" evidence="5">
    <location>
        <begin position="417"/>
        <end position="437"/>
    </location>
</feature>
<dbReference type="FunFam" id="3.40.50.300:FF:000823">
    <property type="entry name" value="Small GTPase RAB, putative"/>
    <property type="match status" value="1"/>
</dbReference>
<dbReference type="InterPro" id="IPR027417">
    <property type="entry name" value="P-loop_NTPase"/>
</dbReference>
<feature type="transmembrane region" description="Helical" evidence="5">
    <location>
        <begin position="560"/>
        <end position="577"/>
    </location>
</feature>
<dbReference type="STRING" id="1220926.S2JSD1"/>
<name>S2JSD1_MUCC1</name>
<dbReference type="Pfam" id="PF04142">
    <property type="entry name" value="Nuc_sug_transp"/>
    <property type="match status" value="2"/>
</dbReference>
<evidence type="ECO:0000256" key="2">
    <source>
        <dbReference type="ARBA" id="ARBA00022692"/>
    </source>
</evidence>
<dbReference type="PANTHER" id="PTHR10231">
    <property type="entry name" value="NUCLEOTIDE-SUGAR TRANSMEMBRANE TRANSPORTER"/>
    <property type="match status" value="1"/>
</dbReference>
<dbReference type="PROSITE" id="PS51421">
    <property type="entry name" value="RAS"/>
    <property type="match status" value="1"/>
</dbReference>
<gene>
    <name evidence="6" type="ORF">HMPREF1544_00205</name>
</gene>
<dbReference type="PROSITE" id="PS51420">
    <property type="entry name" value="RHO"/>
    <property type="match status" value="1"/>
</dbReference>
<accession>S2JSD1</accession>
<dbReference type="SUPFAM" id="SSF52540">
    <property type="entry name" value="P-loop containing nucleoside triphosphate hydrolases"/>
    <property type="match status" value="1"/>
</dbReference>
<keyword evidence="7" id="KW-1185">Reference proteome</keyword>
<dbReference type="eggNOG" id="KOG0092">
    <property type="taxonomic scope" value="Eukaryota"/>
</dbReference>
<evidence type="ECO:0000313" key="7">
    <source>
        <dbReference type="Proteomes" id="UP000014254"/>
    </source>
</evidence>
<organism evidence="6 7">
    <name type="scientific">Mucor circinelloides f. circinelloides (strain 1006PhL)</name>
    <name type="common">Mucormycosis agent</name>
    <name type="synonym">Calyptromyces circinelloides</name>
    <dbReference type="NCBI Taxonomy" id="1220926"/>
    <lineage>
        <taxon>Eukaryota</taxon>
        <taxon>Fungi</taxon>
        <taxon>Fungi incertae sedis</taxon>
        <taxon>Mucoromycota</taxon>
        <taxon>Mucoromycotina</taxon>
        <taxon>Mucoromycetes</taxon>
        <taxon>Mucorales</taxon>
        <taxon>Mucorineae</taxon>
        <taxon>Mucoraceae</taxon>
        <taxon>Mucor</taxon>
    </lineage>
</organism>
<dbReference type="EMBL" id="KE123896">
    <property type="protein sequence ID" value="EPB93131.1"/>
    <property type="molecule type" value="Genomic_DNA"/>
</dbReference>
<dbReference type="InterPro" id="IPR007271">
    <property type="entry name" value="Nuc_sug_transpt"/>
</dbReference>
<dbReference type="AlphaFoldDB" id="S2JSD1"/>
<dbReference type="SMART" id="SM00174">
    <property type="entry name" value="RHO"/>
    <property type="match status" value="1"/>
</dbReference>
<evidence type="ECO:0000256" key="5">
    <source>
        <dbReference type="SAM" id="Phobius"/>
    </source>
</evidence>
<evidence type="ECO:0000256" key="3">
    <source>
        <dbReference type="ARBA" id="ARBA00022989"/>
    </source>
</evidence>
<dbReference type="Proteomes" id="UP000014254">
    <property type="component" value="Unassembled WGS sequence"/>
</dbReference>
<feature type="transmembrane region" description="Helical" evidence="5">
    <location>
        <begin position="507"/>
        <end position="527"/>
    </location>
</feature>
<dbReference type="InterPro" id="IPR001806">
    <property type="entry name" value="Small_GTPase"/>
</dbReference>
<dbReference type="GO" id="GO:0015165">
    <property type="term" value="F:pyrimidine nucleotide-sugar transmembrane transporter activity"/>
    <property type="evidence" value="ECO:0007669"/>
    <property type="project" value="InterPro"/>
</dbReference>
<reference evidence="7" key="1">
    <citation type="submission" date="2013-05" db="EMBL/GenBank/DDBJ databases">
        <title>The Genome sequence of Mucor circinelloides f. circinelloides 1006PhL.</title>
        <authorList>
            <consortium name="The Broad Institute Genomics Platform"/>
            <person name="Cuomo C."/>
            <person name="Earl A."/>
            <person name="Findley K."/>
            <person name="Lee S.C."/>
            <person name="Walker B."/>
            <person name="Young S."/>
            <person name="Zeng Q."/>
            <person name="Gargeya S."/>
            <person name="Fitzgerald M."/>
            <person name="Haas B."/>
            <person name="Abouelleil A."/>
            <person name="Allen A.W."/>
            <person name="Alvarado L."/>
            <person name="Arachchi H.M."/>
            <person name="Berlin A.M."/>
            <person name="Chapman S.B."/>
            <person name="Gainer-Dewar J."/>
            <person name="Goldberg J."/>
            <person name="Griggs A."/>
            <person name="Gujja S."/>
            <person name="Hansen M."/>
            <person name="Howarth C."/>
            <person name="Imamovic A."/>
            <person name="Ireland A."/>
            <person name="Larimer J."/>
            <person name="McCowan C."/>
            <person name="Murphy C."/>
            <person name="Pearson M."/>
            <person name="Poon T.W."/>
            <person name="Priest M."/>
            <person name="Roberts A."/>
            <person name="Saif S."/>
            <person name="Shea T."/>
            <person name="Sisk P."/>
            <person name="Sykes S."/>
            <person name="Wortman J."/>
            <person name="Nusbaum C."/>
            <person name="Birren B."/>
        </authorList>
    </citation>
    <scope>NUCLEOTIDE SEQUENCE [LARGE SCALE GENOMIC DNA]</scope>
    <source>
        <strain evidence="7">1006PhL</strain>
    </source>
</reference>
<dbReference type="VEuPathDB" id="FungiDB:HMPREF1544_00205"/>
<dbReference type="NCBIfam" id="TIGR00231">
    <property type="entry name" value="small_GTP"/>
    <property type="match status" value="1"/>
</dbReference>
<dbReference type="InterPro" id="IPR005225">
    <property type="entry name" value="Small_GTP-bd"/>
</dbReference>
<dbReference type="CDD" id="cd01860">
    <property type="entry name" value="Rab5_related"/>
    <property type="match status" value="1"/>
</dbReference>
<evidence type="ECO:0000256" key="1">
    <source>
        <dbReference type="ARBA" id="ARBA00004141"/>
    </source>
</evidence>
<comment type="subcellular location">
    <subcellularLocation>
        <location evidence="1">Membrane</location>
        <topology evidence="1">Multi-pass membrane protein</topology>
    </subcellularLocation>
</comment>
<dbReference type="Pfam" id="PF00071">
    <property type="entry name" value="Ras"/>
    <property type="match status" value="1"/>
</dbReference>
<proteinExistence type="predicted"/>
<dbReference type="InParanoid" id="S2JSD1"/>
<dbReference type="FunCoup" id="S2JSD1">
    <property type="interactions" value="50"/>
</dbReference>
<dbReference type="PRINTS" id="PR00449">
    <property type="entry name" value="RASTRNSFRMNG"/>
</dbReference>
<dbReference type="SUPFAM" id="SSF103481">
    <property type="entry name" value="Multidrug resistance efflux transporter EmrE"/>
    <property type="match status" value="1"/>
</dbReference>
<dbReference type="SMART" id="SM00173">
    <property type="entry name" value="RAS"/>
    <property type="match status" value="1"/>
</dbReference>
<evidence type="ECO:0000313" key="6">
    <source>
        <dbReference type="EMBL" id="EPB93131.1"/>
    </source>
</evidence>
<protein>
    <submittedName>
        <fullName evidence="6">Uncharacterized protein</fullName>
    </submittedName>
</protein>
<dbReference type="InterPro" id="IPR037185">
    <property type="entry name" value="EmrE-like"/>
</dbReference>
<feature type="transmembrane region" description="Helical" evidence="5">
    <location>
        <begin position="373"/>
        <end position="397"/>
    </location>
</feature>
<keyword evidence="2 5" id="KW-0812">Transmembrane</keyword>
<feature type="transmembrane region" description="Helical" evidence="5">
    <location>
        <begin position="468"/>
        <end position="487"/>
    </location>
</feature>